<keyword evidence="2" id="KW-1185">Reference proteome</keyword>
<accession>A0ABR0T0I4</accession>
<name>A0ABR0T0I4_9HYPO</name>
<comment type="caution">
    <text evidence="1">The sequence shown here is derived from an EMBL/GenBank/DDBJ whole genome shotgun (WGS) entry which is preliminary data.</text>
</comment>
<protein>
    <recommendedName>
        <fullName evidence="3">Phage portal protein</fullName>
    </recommendedName>
</protein>
<proteinExistence type="predicted"/>
<evidence type="ECO:0000313" key="1">
    <source>
        <dbReference type="EMBL" id="KAK5997744.1"/>
    </source>
</evidence>
<dbReference type="EMBL" id="JAVFKD010000001">
    <property type="protein sequence ID" value="KAK5997744.1"/>
    <property type="molecule type" value="Genomic_DNA"/>
</dbReference>
<gene>
    <name evidence="1" type="ORF">PT974_00101</name>
</gene>
<organism evidence="1 2">
    <name type="scientific">Cladobotryum mycophilum</name>
    <dbReference type="NCBI Taxonomy" id="491253"/>
    <lineage>
        <taxon>Eukaryota</taxon>
        <taxon>Fungi</taxon>
        <taxon>Dikarya</taxon>
        <taxon>Ascomycota</taxon>
        <taxon>Pezizomycotina</taxon>
        <taxon>Sordariomycetes</taxon>
        <taxon>Hypocreomycetidae</taxon>
        <taxon>Hypocreales</taxon>
        <taxon>Hypocreaceae</taxon>
        <taxon>Cladobotryum</taxon>
    </lineage>
</organism>
<dbReference type="Proteomes" id="UP001338125">
    <property type="component" value="Unassembled WGS sequence"/>
</dbReference>
<sequence length="398" mass="44385">MPVRDEILGFIDTLEGLKEAGEFIRHFYALVENEPRLTAPRPDKILKVTVRPSDTAAFRSLIEDGETPKIDLTHMVNHAFSSHTDVRVHSVQLRETADLELQFSSFPDRNEFITSDEGVWLGSIQEGMKIVESSHQIVMELMPSSIAVDPQGITKFMEELNRENNGFIRGTILGLAWLCEPLEGKYQRVWIGKGWRGRAPSFMTMYASDYVTTAPNMDITNGNVEVLRDASGVLVRRDTVRGMARLWRALPPTYLTQSNAAEDGIHLAALPEAQEALNVHYGVPDRRSSDGLESQRILDAIDLNAISRIVRRIEQDGQLLAAVLEDGQDRAPEDETQELERVAVELATAKATLLDLDNFIYSMQEDINPTDYDSEELVELGLLSPVAGGEGRAANQVL</sequence>
<evidence type="ECO:0008006" key="3">
    <source>
        <dbReference type="Google" id="ProtNLM"/>
    </source>
</evidence>
<evidence type="ECO:0000313" key="2">
    <source>
        <dbReference type="Proteomes" id="UP001338125"/>
    </source>
</evidence>
<reference evidence="1 2" key="1">
    <citation type="submission" date="2024-01" db="EMBL/GenBank/DDBJ databases">
        <title>Complete genome of Cladobotryum mycophilum ATHUM6906.</title>
        <authorList>
            <person name="Christinaki A.C."/>
            <person name="Myridakis A.I."/>
            <person name="Kouvelis V.N."/>
        </authorList>
    </citation>
    <scope>NUCLEOTIDE SEQUENCE [LARGE SCALE GENOMIC DNA]</scope>
    <source>
        <strain evidence="1 2">ATHUM6906</strain>
    </source>
</reference>